<keyword evidence="1" id="KW-0472">Membrane</keyword>
<keyword evidence="1" id="KW-1133">Transmembrane helix</keyword>
<accession>A0AAV6TV57</accession>
<sequence>MVFEKKTRKTLGLRSAVQATVAGLGSSVVQSEETLGGYETALFVMCPLLLLFAVSLFVACVMYQKWKMKQSRLDLEPSLDITIPLMNRTASLKDMLNGTTSGSGSGTVQCAQSLPFGF</sequence>
<reference evidence="2 3" key="1">
    <citation type="journal article" date="2022" name="Nat. Ecol. Evol.">
        <title>A masculinizing supergene underlies an exaggerated male reproductive morph in a spider.</title>
        <authorList>
            <person name="Hendrickx F."/>
            <person name="De Corte Z."/>
            <person name="Sonet G."/>
            <person name="Van Belleghem S.M."/>
            <person name="Kostlbacher S."/>
            <person name="Vangestel C."/>
        </authorList>
    </citation>
    <scope>NUCLEOTIDE SEQUENCE [LARGE SCALE GENOMIC DNA]</scope>
    <source>
        <strain evidence="2">W744_W776</strain>
    </source>
</reference>
<comment type="caution">
    <text evidence="2">The sequence shown here is derived from an EMBL/GenBank/DDBJ whole genome shotgun (WGS) entry which is preliminary data.</text>
</comment>
<keyword evidence="1" id="KW-0812">Transmembrane</keyword>
<gene>
    <name evidence="2" type="ORF">JTE90_008862</name>
</gene>
<evidence type="ECO:0000313" key="3">
    <source>
        <dbReference type="Proteomes" id="UP000827092"/>
    </source>
</evidence>
<name>A0AAV6TV57_9ARAC</name>
<dbReference type="EMBL" id="JAFNEN010000993">
    <property type="protein sequence ID" value="KAG8175518.1"/>
    <property type="molecule type" value="Genomic_DNA"/>
</dbReference>
<feature type="transmembrane region" description="Helical" evidence="1">
    <location>
        <begin position="41"/>
        <end position="63"/>
    </location>
</feature>
<dbReference type="AlphaFoldDB" id="A0AAV6TV57"/>
<keyword evidence="3" id="KW-1185">Reference proteome</keyword>
<proteinExistence type="predicted"/>
<protein>
    <submittedName>
        <fullName evidence="2">Uncharacterized protein</fullName>
    </submittedName>
</protein>
<evidence type="ECO:0000256" key="1">
    <source>
        <dbReference type="SAM" id="Phobius"/>
    </source>
</evidence>
<organism evidence="2 3">
    <name type="scientific">Oedothorax gibbosus</name>
    <dbReference type="NCBI Taxonomy" id="931172"/>
    <lineage>
        <taxon>Eukaryota</taxon>
        <taxon>Metazoa</taxon>
        <taxon>Ecdysozoa</taxon>
        <taxon>Arthropoda</taxon>
        <taxon>Chelicerata</taxon>
        <taxon>Arachnida</taxon>
        <taxon>Araneae</taxon>
        <taxon>Araneomorphae</taxon>
        <taxon>Entelegynae</taxon>
        <taxon>Araneoidea</taxon>
        <taxon>Linyphiidae</taxon>
        <taxon>Erigoninae</taxon>
        <taxon>Oedothorax</taxon>
    </lineage>
</organism>
<dbReference type="Proteomes" id="UP000827092">
    <property type="component" value="Unassembled WGS sequence"/>
</dbReference>
<evidence type="ECO:0000313" key="2">
    <source>
        <dbReference type="EMBL" id="KAG8175518.1"/>
    </source>
</evidence>